<dbReference type="AlphaFoldDB" id="A0A918S8C5"/>
<protein>
    <recommendedName>
        <fullName evidence="1">Fibronectin type-III domain-containing protein</fullName>
    </recommendedName>
</protein>
<dbReference type="Gene3D" id="2.60.40.1120">
    <property type="entry name" value="Carboxypeptidase-like, regulatory domain"/>
    <property type="match status" value="1"/>
</dbReference>
<dbReference type="InterPro" id="IPR003961">
    <property type="entry name" value="FN3_dom"/>
</dbReference>
<dbReference type="PROSITE" id="PS50853">
    <property type="entry name" value="FN3"/>
    <property type="match status" value="1"/>
</dbReference>
<dbReference type="InterPro" id="IPR036116">
    <property type="entry name" value="FN3_sf"/>
</dbReference>
<reference evidence="2" key="1">
    <citation type="journal article" date="2014" name="Int. J. Syst. Evol. Microbiol.">
        <title>Complete genome sequence of Corynebacterium casei LMG S-19264T (=DSM 44701T), isolated from a smear-ripened cheese.</title>
        <authorList>
            <consortium name="US DOE Joint Genome Institute (JGI-PGF)"/>
            <person name="Walter F."/>
            <person name="Albersmeier A."/>
            <person name="Kalinowski J."/>
            <person name="Ruckert C."/>
        </authorList>
    </citation>
    <scope>NUCLEOTIDE SEQUENCE</scope>
    <source>
        <strain evidence="2">KCTC 12719</strain>
    </source>
</reference>
<dbReference type="SUPFAM" id="SSF69304">
    <property type="entry name" value="Tricorn protease N-terminal domain"/>
    <property type="match status" value="1"/>
</dbReference>
<evidence type="ECO:0000313" key="3">
    <source>
        <dbReference type="Proteomes" id="UP000610456"/>
    </source>
</evidence>
<dbReference type="SUPFAM" id="SSF49464">
    <property type="entry name" value="Carboxypeptidase regulatory domain-like"/>
    <property type="match status" value="1"/>
</dbReference>
<dbReference type="InterPro" id="IPR008969">
    <property type="entry name" value="CarboxyPept-like_regulatory"/>
</dbReference>
<reference evidence="2" key="2">
    <citation type="submission" date="2020-09" db="EMBL/GenBank/DDBJ databases">
        <authorList>
            <person name="Sun Q."/>
            <person name="Kim S."/>
        </authorList>
    </citation>
    <scope>NUCLEOTIDE SEQUENCE</scope>
    <source>
        <strain evidence="2">KCTC 12719</strain>
    </source>
</reference>
<dbReference type="Gene3D" id="2.120.10.30">
    <property type="entry name" value="TolB, C-terminal domain"/>
    <property type="match status" value="1"/>
</dbReference>
<name>A0A918S8C5_9FLAO</name>
<dbReference type="Proteomes" id="UP000610456">
    <property type="component" value="Unassembled WGS sequence"/>
</dbReference>
<accession>A0A918S8C5</accession>
<dbReference type="CDD" id="cd00063">
    <property type="entry name" value="FN3"/>
    <property type="match status" value="1"/>
</dbReference>
<dbReference type="Gene3D" id="2.60.40.10">
    <property type="entry name" value="Immunoglobulins"/>
    <property type="match status" value="1"/>
</dbReference>
<dbReference type="EMBL" id="BMXB01000001">
    <property type="protein sequence ID" value="GHA28109.1"/>
    <property type="molecule type" value="Genomic_DNA"/>
</dbReference>
<feature type="domain" description="Fibronectin type-III" evidence="1">
    <location>
        <begin position="107"/>
        <end position="203"/>
    </location>
</feature>
<organism evidence="2 3">
    <name type="scientific">Salinimicrobium marinum</name>
    <dbReference type="NCBI Taxonomy" id="680283"/>
    <lineage>
        <taxon>Bacteria</taxon>
        <taxon>Pseudomonadati</taxon>
        <taxon>Bacteroidota</taxon>
        <taxon>Flavobacteriia</taxon>
        <taxon>Flavobacteriales</taxon>
        <taxon>Flavobacteriaceae</taxon>
        <taxon>Salinimicrobium</taxon>
    </lineage>
</organism>
<gene>
    <name evidence="2" type="ORF">GCM10007103_07050</name>
</gene>
<comment type="caution">
    <text evidence="2">The sequence shown here is derived from an EMBL/GenBank/DDBJ whole genome shotgun (WGS) entry which is preliminary data.</text>
</comment>
<dbReference type="PANTHER" id="PTHR36842:SF1">
    <property type="entry name" value="PROTEIN TOLB"/>
    <property type="match status" value="1"/>
</dbReference>
<dbReference type="InterPro" id="IPR011042">
    <property type="entry name" value="6-blade_b-propeller_TolB-like"/>
</dbReference>
<keyword evidence="3" id="KW-1185">Reference proteome</keyword>
<dbReference type="PANTHER" id="PTHR36842">
    <property type="entry name" value="PROTEIN TOLB HOMOLOG"/>
    <property type="match status" value="1"/>
</dbReference>
<evidence type="ECO:0000313" key="2">
    <source>
        <dbReference type="EMBL" id="GHA28109.1"/>
    </source>
</evidence>
<dbReference type="InterPro" id="IPR013783">
    <property type="entry name" value="Ig-like_fold"/>
</dbReference>
<sequence length="490" mass="54788">MVFPAFLIGCSEDTIDDTGLGTITGKVVELGSNEPVENARISTNPASSTVFTDKNGDFVLNDIPADDYSIEARKEGLLTQFEGASVMGDATVNVIFEMQTETSGNRPPGTPTAVSPVDNAQDVEIPVIFSWTSTDPEEDDLTYQLEIRNDQDEEIFLFNNIRDTTYTVEGLDFGSKYFWQVRASDDVNQEVLSRLYSFRTMNVPESNRILFTRIIGGNSVIYARDMEENEYQITSPNKNSFRPRKNNSGNKIAFLRVVNGQTHIFTMNQDGTQQRQVTSDIPVNGFNLNQVDFSWANDGATLLYPNFDKLYRVNASGGGTALVYQNQNGKFITEVDVSEDNETIALITNNSSGYNADIFTINFDGNILTQVMNNVTGALGGIDLSIRGDMLLYTQDVSGYESNSYRRLDSRMFLYNLVTGETTDLSLRKPDGTNDLDPRFSPNEAEVVFVNTSNDDISPRDIYTIRLENFNTDNESRTLLIENGFMPDWE</sequence>
<dbReference type="SUPFAM" id="SSF49265">
    <property type="entry name" value="Fibronectin type III"/>
    <property type="match status" value="1"/>
</dbReference>
<evidence type="ECO:0000259" key="1">
    <source>
        <dbReference type="PROSITE" id="PS50853"/>
    </source>
</evidence>
<dbReference type="Pfam" id="PF13620">
    <property type="entry name" value="CarboxypepD_reg"/>
    <property type="match status" value="1"/>
</dbReference>
<proteinExistence type="predicted"/>